<dbReference type="GO" id="GO:0003677">
    <property type="term" value="F:DNA binding"/>
    <property type="evidence" value="ECO:0007669"/>
    <property type="project" value="InterPro"/>
</dbReference>
<proteinExistence type="predicted"/>
<reference evidence="1" key="1">
    <citation type="journal article" date="2015" name="Appl. Environ. Microbiol.">
        <title>Biodegradation of the organic disulfide 4,4'-dithiodibutyric acid by Rhodococcus spp.</title>
        <authorList>
            <person name="Khairy H."/>
            <person name="Wubbeler J.H."/>
            <person name="Steinbuchel A."/>
        </authorList>
    </citation>
    <scope>NUCLEOTIDE SEQUENCE</scope>
    <source>
        <strain evidence="1">MI2</strain>
    </source>
</reference>
<dbReference type="InterPro" id="IPR036388">
    <property type="entry name" value="WH-like_DNA-bd_sf"/>
</dbReference>
<dbReference type="InterPro" id="IPR016032">
    <property type="entry name" value="Sig_transdc_resp-reg_C-effctor"/>
</dbReference>
<sequence length="52" mass="5734">MLALMAEGQTNTAIAQTLVVSDAKHINRIFAKLGRDAAAHKRVRAVLTYLQR</sequence>
<dbReference type="Gene3D" id="1.10.10.10">
    <property type="entry name" value="Winged helix-like DNA-binding domain superfamily/Winged helix DNA-binding domain"/>
    <property type="match status" value="1"/>
</dbReference>
<protein>
    <submittedName>
        <fullName evidence="1">Uncharacterized protein</fullName>
    </submittedName>
</protein>
<dbReference type="SUPFAM" id="SSF46894">
    <property type="entry name" value="C-terminal effector domain of the bipartite response regulators"/>
    <property type="match status" value="1"/>
</dbReference>
<name>A0A0N9HLK7_RHOER</name>
<organism evidence="1">
    <name type="scientific">Rhodococcus erythropolis</name>
    <name type="common">Arthrobacter picolinophilus</name>
    <dbReference type="NCBI Taxonomy" id="1833"/>
    <lineage>
        <taxon>Bacteria</taxon>
        <taxon>Bacillati</taxon>
        <taxon>Actinomycetota</taxon>
        <taxon>Actinomycetes</taxon>
        <taxon>Mycobacteriales</taxon>
        <taxon>Nocardiaceae</taxon>
        <taxon>Rhodococcus</taxon>
        <taxon>Rhodococcus erythropolis group</taxon>
    </lineage>
</organism>
<dbReference type="AlphaFoldDB" id="A0A0N9HLK7"/>
<dbReference type="PATRIC" id="fig|1833.90.peg.2536"/>
<accession>A0A0N9HLK7</accession>
<dbReference type="GO" id="GO:0006355">
    <property type="term" value="P:regulation of DNA-templated transcription"/>
    <property type="evidence" value="ECO:0007669"/>
    <property type="project" value="InterPro"/>
</dbReference>
<evidence type="ECO:0000313" key="1">
    <source>
        <dbReference type="EMBL" id="ALG03747.1"/>
    </source>
</evidence>
<dbReference type="EMBL" id="KT600798">
    <property type="protein sequence ID" value="ALG03747.1"/>
    <property type="molecule type" value="Genomic_DNA"/>
</dbReference>